<dbReference type="PANTHER" id="PTHR30069">
    <property type="entry name" value="TONB-DEPENDENT OUTER MEMBRANE RECEPTOR"/>
    <property type="match status" value="1"/>
</dbReference>
<feature type="domain" description="TonB-dependent receptor-like beta-barrel" evidence="15">
    <location>
        <begin position="273"/>
        <end position="745"/>
    </location>
</feature>
<keyword evidence="8 11" id="KW-0472">Membrane</keyword>
<dbReference type="GO" id="GO:0009279">
    <property type="term" value="C:cell outer membrane"/>
    <property type="evidence" value="ECO:0007669"/>
    <property type="project" value="UniProtKB-SubCell"/>
</dbReference>
<dbReference type="PROSITE" id="PS52016">
    <property type="entry name" value="TONB_DEPENDENT_REC_3"/>
    <property type="match status" value="1"/>
</dbReference>
<keyword evidence="6 14" id="KW-0732">Signal</keyword>
<dbReference type="InterPro" id="IPR000531">
    <property type="entry name" value="Beta-barrel_TonB"/>
</dbReference>
<keyword evidence="5 11" id="KW-0812">Transmembrane</keyword>
<dbReference type="InterPro" id="IPR012910">
    <property type="entry name" value="Plug_dom"/>
</dbReference>
<keyword evidence="10 11" id="KW-0998">Cell outer membrane</keyword>
<dbReference type="InterPro" id="IPR036942">
    <property type="entry name" value="Beta-barrel_TonB_sf"/>
</dbReference>
<evidence type="ECO:0000313" key="17">
    <source>
        <dbReference type="EMBL" id="ANW92151.1"/>
    </source>
</evidence>
<protein>
    <submittedName>
        <fullName evidence="17">Hemoglobin-haptoglobin utilization protein B</fullName>
    </submittedName>
</protein>
<sequence>MKPLQMLPIAALVGSIFGNPVFAADEAATETTPVKAEVKAVRVKGQRNAPAAVERVNLNRIKQEMIRDNKDLVRYSTDVGLSDSGRHQKGFAVRGVEGNRVGVSIDGVNLPDSEENSLYARYGNFNSSRLSIDPELVRNIDIVKGADSFNTGSGALGGGVNYQTLQGRDLLLPERQFGVMMKNGYSTRNREWTNTLGFGVSNDRVDAALLYSQRRGHETESAGKRGYPVEGAGSGANIRGSARGIPDPSQHKYHSFLGKIAYQINDNHRIGASLNGQQGHNYTVEESYNLLASYWREADDVNRRRNTNLFYEWTPESDRLSMVKADVDYQKTKVSAVNYKGSFPIEDSSTLTRNYNQKDLDEIYNRSMDTRFKRITLRLDSHPLQLGGGGRHRLSFKTFASRRDFENLNRDDYYFSGRVVRTTSSIQHPVKTTNYGFSLSDQIQWNDVFSSRAGIRYDHTKMTPQELNAECHACDKTPPAANTYKGWSGFVGLAAQLNQAWRVGYDITSGYRVPNASEVYFTYNHGSGNWLPNPNLKAERSTTHTLSLQGRSEKGTLDANLYQSNYRNFLSEEQKLTTSGDVSCTQMNYYYGMCSNPYSEKLEWQMQNIDKARIRGIELTGRLNVDKVASFVPEGWKLFGSLGYAKSKLSGDNSLLSTQPLKVIAGIDYESPSEKWGVFSRLTYLGAKKVKDAQYTVYENKGWGTPLQKKVKDYPWLNKSAYVFDMYGFYKPVKNLTLRAGVYNVFNRKYTTWDSLRGLYSYSTTNSVDRDGKGLDRYRAPSRNYAVSLEWKF</sequence>
<dbReference type="EMBL" id="CP012393">
    <property type="protein sequence ID" value="ANW92151.1"/>
    <property type="molecule type" value="Genomic_DNA"/>
</dbReference>
<feature type="region of interest" description="Disordered" evidence="13">
    <location>
        <begin position="217"/>
        <end position="246"/>
    </location>
</feature>
<dbReference type="InterPro" id="IPR010949">
    <property type="entry name" value="TonB_Hb/transfer/lactofer_rcpt"/>
</dbReference>
<dbReference type="InterPro" id="IPR039426">
    <property type="entry name" value="TonB-dep_rcpt-like"/>
</dbReference>
<dbReference type="PANTHER" id="PTHR30069:SF29">
    <property type="entry name" value="HEMOGLOBIN AND HEMOGLOBIN-HAPTOGLOBIN-BINDING PROTEIN 1-RELATED"/>
    <property type="match status" value="1"/>
</dbReference>
<keyword evidence="9" id="KW-0675">Receptor</keyword>
<dbReference type="GO" id="GO:0044718">
    <property type="term" value="P:siderophore transmembrane transport"/>
    <property type="evidence" value="ECO:0007669"/>
    <property type="project" value="TreeGrafter"/>
</dbReference>
<dbReference type="SUPFAM" id="SSF56935">
    <property type="entry name" value="Porins"/>
    <property type="match status" value="1"/>
</dbReference>
<evidence type="ECO:0000256" key="3">
    <source>
        <dbReference type="ARBA" id="ARBA00022448"/>
    </source>
</evidence>
<evidence type="ECO:0000256" key="8">
    <source>
        <dbReference type="ARBA" id="ARBA00023136"/>
    </source>
</evidence>
<dbReference type="Pfam" id="PF00593">
    <property type="entry name" value="TonB_dep_Rec_b-barrel"/>
    <property type="match status" value="1"/>
</dbReference>
<keyword evidence="7 12" id="KW-0798">TonB box</keyword>
<comment type="subcellular location">
    <subcellularLocation>
        <location evidence="1 11">Cell outer membrane</location>
        <topology evidence="1 11">Multi-pass membrane protein</topology>
    </subcellularLocation>
</comment>
<reference evidence="17 18" key="1">
    <citation type="submission" date="2015-07" db="EMBL/GenBank/DDBJ databases">
        <title>Comparative genome sequencing reveals within-host evolution of Neisseria meningitidis during.</title>
        <authorList>
            <person name="Klughammer J."/>
            <person name="Dittrich M."/>
            <person name="Mueller T."/>
            <person name="Blom J."/>
            <person name="Goesmann A."/>
            <person name="Vogel U."/>
            <person name="Frosch M."/>
            <person name="Bock C."/>
            <person name="Schoen C."/>
        </authorList>
    </citation>
    <scope>NUCLEOTIDE SEQUENCE [LARGE SCALE GENOMIC DNA]</scope>
    <source>
        <strain evidence="17 18">DE8555</strain>
    </source>
</reference>
<dbReference type="Gene3D" id="2.170.130.10">
    <property type="entry name" value="TonB-dependent receptor, plug domain"/>
    <property type="match status" value="1"/>
</dbReference>
<evidence type="ECO:0000256" key="11">
    <source>
        <dbReference type="PROSITE-ProRule" id="PRU01360"/>
    </source>
</evidence>
<dbReference type="Proteomes" id="UP000092966">
    <property type="component" value="Chromosome"/>
</dbReference>
<feature type="chain" id="PRO_5042116417" evidence="14">
    <location>
        <begin position="24"/>
        <end position="793"/>
    </location>
</feature>
<comment type="similarity">
    <text evidence="2 11 12">Belongs to the TonB-dependent receptor family.</text>
</comment>
<evidence type="ECO:0000256" key="1">
    <source>
        <dbReference type="ARBA" id="ARBA00004571"/>
    </source>
</evidence>
<dbReference type="RefSeq" id="WP_002220471.1">
    <property type="nucleotide sequence ID" value="NZ_CP012393.1"/>
</dbReference>
<feature type="signal peptide" evidence="14">
    <location>
        <begin position="1"/>
        <end position="23"/>
    </location>
</feature>
<evidence type="ECO:0000313" key="18">
    <source>
        <dbReference type="Proteomes" id="UP000092966"/>
    </source>
</evidence>
<dbReference type="AlphaFoldDB" id="A0AAC9CQ33"/>
<proteinExistence type="inferred from homology"/>
<keyword evidence="4 11" id="KW-1134">Transmembrane beta strand</keyword>
<gene>
    <name evidence="17" type="primary">hpuB1</name>
    <name evidence="17" type="ORF">DE8555_1609</name>
</gene>
<dbReference type="CDD" id="cd01347">
    <property type="entry name" value="ligand_gated_channel"/>
    <property type="match status" value="1"/>
</dbReference>
<keyword evidence="3 11" id="KW-0813">Transport</keyword>
<accession>A0AAC9CQ33</accession>
<evidence type="ECO:0000256" key="7">
    <source>
        <dbReference type="ARBA" id="ARBA00023077"/>
    </source>
</evidence>
<evidence type="ECO:0000256" key="14">
    <source>
        <dbReference type="SAM" id="SignalP"/>
    </source>
</evidence>
<evidence type="ECO:0000256" key="13">
    <source>
        <dbReference type="SAM" id="MobiDB-lite"/>
    </source>
</evidence>
<evidence type="ECO:0000256" key="2">
    <source>
        <dbReference type="ARBA" id="ARBA00009810"/>
    </source>
</evidence>
<evidence type="ECO:0000256" key="6">
    <source>
        <dbReference type="ARBA" id="ARBA00022729"/>
    </source>
</evidence>
<evidence type="ECO:0000259" key="16">
    <source>
        <dbReference type="Pfam" id="PF07715"/>
    </source>
</evidence>
<evidence type="ECO:0000256" key="12">
    <source>
        <dbReference type="RuleBase" id="RU003357"/>
    </source>
</evidence>
<dbReference type="NCBIfam" id="TIGR01786">
    <property type="entry name" value="TonB-hemlactrns"/>
    <property type="match status" value="1"/>
</dbReference>
<evidence type="ECO:0000259" key="15">
    <source>
        <dbReference type="Pfam" id="PF00593"/>
    </source>
</evidence>
<dbReference type="Gene3D" id="2.40.170.20">
    <property type="entry name" value="TonB-dependent receptor, beta-barrel domain"/>
    <property type="match status" value="1"/>
</dbReference>
<dbReference type="GO" id="GO:0015344">
    <property type="term" value="F:siderophore uptake transmembrane transporter activity"/>
    <property type="evidence" value="ECO:0007669"/>
    <property type="project" value="TreeGrafter"/>
</dbReference>
<evidence type="ECO:0000256" key="4">
    <source>
        <dbReference type="ARBA" id="ARBA00022452"/>
    </source>
</evidence>
<organism evidence="17 18">
    <name type="scientific">Neisseria meningitidis</name>
    <dbReference type="NCBI Taxonomy" id="487"/>
    <lineage>
        <taxon>Bacteria</taxon>
        <taxon>Pseudomonadati</taxon>
        <taxon>Pseudomonadota</taxon>
        <taxon>Betaproteobacteria</taxon>
        <taxon>Neisseriales</taxon>
        <taxon>Neisseriaceae</taxon>
        <taxon>Neisseria</taxon>
    </lineage>
</organism>
<dbReference type="Pfam" id="PF07715">
    <property type="entry name" value="Plug"/>
    <property type="match status" value="1"/>
</dbReference>
<evidence type="ECO:0000256" key="9">
    <source>
        <dbReference type="ARBA" id="ARBA00023170"/>
    </source>
</evidence>
<evidence type="ECO:0000256" key="5">
    <source>
        <dbReference type="ARBA" id="ARBA00022692"/>
    </source>
</evidence>
<feature type="domain" description="TonB-dependent receptor plug" evidence="16">
    <location>
        <begin position="46"/>
        <end position="158"/>
    </location>
</feature>
<dbReference type="InterPro" id="IPR037066">
    <property type="entry name" value="Plug_dom_sf"/>
</dbReference>
<evidence type="ECO:0000256" key="10">
    <source>
        <dbReference type="ARBA" id="ARBA00023237"/>
    </source>
</evidence>
<name>A0AAC9CQ33_NEIME</name>